<evidence type="ECO:0000313" key="3">
    <source>
        <dbReference type="Proteomes" id="UP001652582"/>
    </source>
</evidence>
<gene>
    <name evidence="4" type="primary">LOC128198270</name>
</gene>
<reference evidence="4" key="1">
    <citation type="submission" date="2025-08" db="UniProtKB">
        <authorList>
            <consortium name="RefSeq"/>
        </authorList>
    </citation>
    <scope>IDENTIFICATION</scope>
</reference>
<dbReference type="Gene3D" id="2.40.70.10">
    <property type="entry name" value="Acid Proteases"/>
    <property type="match status" value="1"/>
</dbReference>
<dbReference type="Gene3D" id="3.10.10.10">
    <property type="entry name" value="HIV Type 1 Reverse Transcriptase, subunit A, domain 1"/>
    <property type="match status" value="1"/>
</dbReference>
<dbReference type="InterPro" id="IPR000477">
    <property type="entry name" value="RT_dom"/>
</dbReference>
<feature type="domain" description="Reverse transcriptase" evidence="2">
    <location>
        <begin position="614"/>
        <end position="793"/>
    </location>
</feature>
<dbReference type="InterPro" id="IPR021109">
    <property type="entry name" value="Peptidase_aspartic_dom_sf"/>
</dbReference>
<dbReference type="Proteomes" id="UP001652582">
    <property type="component" value="Chromosome 7"/>
</dbReference>
<evidence type="ECO:0000256" key="1">
    <source>
        <dbReference type="SAM" id="MobiDB-lite"/>
    </source>
</evidence>
<accession>A0ABM3LHQ4</accession>
<feature type="region of interest" description="Disordered" evidence="1">
    <location>
        <begin position="1"/>
        <end position="38"/>
    </location>
</feature>
<dbReference type="RefSeq" id="XP_052738593.1">
    <property type="nucleotide sequence ID" value="XM_052882633.1"/>
</dbReference>
<evidence type="ECO:0000259" key="2">
    <source>
        <dbReference type="PROSITE" id="PS50878"/>
    </source>
</evidence>
<evidence type="ECO:0000313" key="4">
    <source>
        <dbReference type="RefSeq" id="XP_052738593.1"/>
    </source>
</evidence>
<dbReference type="GeneID" id="128198270"/>
<dbReference type="SUPFAM" id="SSF56672">
    <property type="entry name" value="DNA/RNA polymerases"/>
    <property type="match status" value="1"/>
</dbReference>
<name>A0ABM3LHQ4_BICAN</name>
<feature type="compositionally biased region" description="Polar residues" evidence="1">
    <location>
        <begin position="1"/>
        <end position="24"/>
    </location>
</feature>
<dbReference type="InterPro" id="IPR043128">
    <property type="entry name" value="Rev_trsase/Diguanyl_cyclase"/>
</dbReference>
<dbReference type="PANTHER" id="PTHR24559">
    <property type="entry name" value="TRANSPOSON TY3-I GAG-POL POLYPROTEIN"/>
    <property type="match status" value="1"/>
</dbReference>
<dbReference type="PROSITE" id="PS50878">
    <property type="entry name" value="RT_POL"/>
    <property type="match status" value="1"/>
</dbReference>
<dbReference type="Pfam" id="PF00078">
    <property type="entry name" value="RVT_1"/>
    <property type="match status" value="1"/>
</dbReference>
<dbReference type="Pfam" id="PF19259">
    <property type="entry name" value="Ty3_capsid"/>
    <property type="match status" value="1"/>
</dbReference>
<dbReference type="CDD" id="cd01647">
    <property type="entry name" value="RT_LTR"/>
    <property type="match status" value="1"/>
</dbReference>
<dbReference type="PANTHER" id="PTHR24559:SF444">
    <property type="entry name" value="REVERSE TRANSCRIPTASE DOMAIN-CONTAINING PROTEIN"/>
    <property type="match status" value="1"/>
</dbReference>
<protein>
    <submittedName>
        <fullName evidence="4">Uncharacterized protein LOC128198270</fullName>
    </submittedName>
</protein>
<dbReference type="InterPro" id="IPR043502">
    <property type="entry name" value="DNA/RNA_pol_sf"/>
</dbReference>
<dbReference type="SUPFAM" id="SSF50630">
    <property type="entry name" value="Acid proteases"/>
    <property type="match status" value="1"/>
</dbReference>
<proteinExistence type="predicted"/>
<keyword evidence="3" id="KW-1185">Reference proteome</keyword>
<sequence length="795" mass="89918">MSLSSNDIEVKNENTQTRCRSSGPSYKVKTSSRRTPPAKKMAVSFTEEQFTSLISALSNQQRRSFASCTASYDGTRSTEAVESFLTSARVFKNIEKINDEHALDGLPLLLKSEACTWWQSIKSNVRSWEDFEAQLRHAFAPLKPAYLIYQEIMNNKQEASMATEIFLSKKRLLFAQLPEPKHFETQQIDMLFGLLHINIREKIPRDSIKSFEDLLKAARGVERTLAEKKLLTVEKTEQITPTTMTGTHKKPRCSFCRVMGHSAEQCRKLKRKEGDTRPTIVKMEAVTQAPSPSAPKYSCYGCGTPNVVRSNCPNCHKNKVSGSAEIGFCSLNVNTDARSRPVVYINVEGIQGTAYIDTCAKSSIASYTLYMLLKGKGYQFKSEFMTLVLADGVRKQELVLTTKAMVTLCNKAIKTTFLVMPDKKENCTLLGVGFIQDAGIVINLPQYTWKFVDSEQNFELYKEDFVNFPSIPQPLTNNQASLPESSSTEYRAYGPLIPITFKRKRTLFDGYSPIMDALYRDARKSIEEAEVELSPKSASLFPDVELASIDVVSNDERLQALLIDNQDIFTPNGKPTTQIEHRIDCGDHSPVSVPPYRLSPQKTNILKVEINKMIAENIIEPCTSPWSSPVVLVPKKDGGTRVCIDYRQLNSITVADKYPLPRMDDLLHSAKQTPFMSTIDLRSGYWQIKVGDQDQPKTCFITPFGMFMFLRMPFGLKNAPATFQRLMDGFRVSLSHIELLVYLDDLIVRSPTFEQHLEDLKDVFARLREYNLVANKKKCKFCRESIKYLGHLITA</sequence>
<dbReference type="Gene3D" id="3.30.70.270">
    <property type="match status" value="1"/>
</dbReference>
<dbReference type="InterPro" id="IPR045358">
    <property type="entry name" value="Ty3_capsid"/>
</dbReference>
<organism evidence="3 4">
    <name type="scientific">Bicyclus anynana</name>
    <name type="common">Squinting bush brown butterfly</name>
    <dbReference type="NCBI Taxonomy" id="110368"/>
    <lineage>
        <taxon>Eukaryota</taxon>
        <taxon>Metazoa</taxon>
        <taxon>Ecdysozoa</taxon>
        <taxon>Arthropoda</taxon>
        <taxon>Hexapoda</taxon>
        <taxon>Insecta</taxon>
        <taxon>Pterygota</taxon>
        <taxon>Neoptera</taxon>
        <taxon>Endopterygota</taxon>
        <taxon>Lepidoptera</taxon>
        <taxon>Glossata</taxon>
        <taxon>Ditrysia</taxon>
        <taxon>Papilionoidea</taxon>
        <taxon>Nymphalidae</taxon>
        <taxon>Satyrinae</taxon>
        <taxon>Satyrini</taxon>
        <taxon>Mycalesina</taxon>
        <taxon>Bicyclus</taxon>
    </lineage>
</organism>
<dbReference type="InterPro" id="IPR053134">
    <property type="entry name" value="RNA-dir_DNA_polymerase"/>
</dbReference>